<protein>
    <recommendedName>
        <fullName evidence="6">Sister chromatid cohesion protein</fullName>
    </recommendedName>
</protein>
<dbReference type="InterPro" id="IPR033031">
    <property type="entry name" value="Scc2/Nipped-B"/>
</dbReference>
<evidence type="ECO:0000313" key="9">
    <source>
        <dbReference type="Proteomes" id="UP000191024"/>
    </source>
</evidence>
<dbReference type="PANTHER" id="PTHR21704">
    <property type="entry name" value="NIPPED-B-LIKE PROTEIN DELANGIN SCC2-RELATED"/>
    <property type="match status" value="1"/>
</dbReference>
<keyword evidence="4 6" id="KW-0539">Nucleus</keyword>
<evidence type="ECO:0000256" key="6">
    <source>
        <dbReference type="RuleBase" id="RU364107"/>
    </source>
</evidence>
<feature type="domain" description="Sister chromatid cohesion C-terminal" evidence="7">
    <location>
        <begin position="1157"/>
        <end position="1332"/>
    </location>
</feature>
<evidence type="ECO:0000313" key="8">
    <source>
        <dbReference type="EMBL" id="SCV04698.1"/>
    </source>
</evidence>
<dbReference type="GO" id="GO:0090694">
    <property type="term" value="C:Scc2-Scc4 cohesin loading complex"/>
    <property type="evidence" value="ECO:0007669"/>
    <property type="project" value="TreeGrafter"/>
</dbReference>
<evidence type="ECO:0000256" key="4">
    <source>
        <dbReference type="ARBA" id="ARBA00023242"/>
    </source>
</evidence>
<dbReference type="Pfam" id="PF12765">
    <property type="entry name" value="Cohesin_HEAT"/>
    <property type="match status" value="1"/>
</dbReference>
<evidence type="ECO:0000259" key="7">
    <source>
        <dbReference type="Pfam" id="PF12830"/>
    </source>
</evidence>
<dbReference type="GO" id="GO:1990414">
    <property type="term" value="P:replication-born double-strand break repair via sister chromatid exchange"/>
    <property type="evidence" value="ECO:0007669"/>
    <property type="project" value="TreeGrafter"/>
</dbReference>
<dbReference type="Pfam" id="PF12830">
    <property type="entry name" value="Nipped-B_C"/>
    <property type="match status" value="1"/>
</dbReference>
<dbReference type="InterPro" id="IPR016024">
    <property type="entry name" value="ARM-type_fold"/>
</dbReference>
<dbReference type="Proteomes" id="UP000191024">
    <property type="component" value="Chromosome H"/>
</dbReference>
<dbReference type="InterPro" id="IPR024986">
    <property type="entry name" value="Nipped-B_C"/>
</dbReference>
<comment type="similarity">
    <text evidence="2 6">Belongs to the SCC2/Nipped-B family.</text>
</comment>
<dbReference type="EMBL" id="LT598468">
    <property type="protein sequence ID" value="SCV04698.1"/>
    <property type="molecule type" value="Genomic_DNA"/>
</dbReference>
<keyword evidence="5 6" id="KW-0131">Cell cycle</keyword>
<evidence type="ECO:0000256" key="3">
    <source>
        <dbReference type="ARBA" id="ARBA00022737"/>
    </source>
</evidence>
<name>A0A1G4KJI9_9SACH</name>
<dbReference type="InterPro" id="IPR026003">
    <property type="entry name" value="Cohesin_HEAT"/>
</dbReference>
<sequence length="1430" mass="161141">MASYPGEQTKIPKRLAEALEYQTLTHLIPKNVLAKLLQHNFLLSLRYKSKAFDPTKAGGEALSSFEPPQNDNVDQTECLSDDDGLLGKAFGQLSPLARRFVEKPPAYKASPFDAPSLKRDLNSLECEEDQKADVSYVKLTKHHQNMAKLANTIEDVNQAAIRNRHMEELECLLRHIGPTDQGKYNPLFWVRLNGQHILTDITVEKLHLVLQNITAVTNLADASNQQVIRQTLELCACHVTRVMKIGLQEESLSVTNAIAASYLILLIITHNLCDNFMLYDKYISTAVDCFSSTVHAFVSRQLARKEARPFTFTVELFLGSILKAVKLGYLSDEKYATSLIYSLVELLLLDSYYSNELSAASLENLKVSSSFGLRAFFENIPSQRLGILNELLQHASSLSSSKKSIRKKLHKLSLPFLLLSMLQTLNSYSFDADRGKLALTEFIQHHQSVSNELMTYIDYVNEELIRRCSVDIANNKAILENYVQDLTVMVVKPEWSIAELVLTSLLKKLLLFYSPSKLSPFAMELVALNTIKTIGTAIQEIILQGRAVRKGALLYLPSYEELPDLLFSFQICRGGLQQAGLEEAQRFTWHRQIDCLLTLKAIEHDSPEIQSDLDNLLLKSLRDKATSDRYDFLIPHEPKNCSVDYFHTMQVSELANLYHPFLKLIISLLERDKVKLMAGAVRCLSVLAEKDSELLMHPIVRNTIEEKLRNASASVKDAILDLILQNDAGITFFRSINLNFNDESISVRKKVLQLNTQIYDRTDQISIKIHVALRLLMETEDENDNIAIPAQNALLQRWILKSANTKALPQEREVEAKSSVVLIANLLEKGEGISKMFVRFLNQYVLKEGLHEETVFKNILSSGNLFTRKAVELAIGLHYEDEAGTMEVRNVNLKILKLLCIMSSCSVSFITKDQIMMLYPYLSAADRSEFDYLHLRILKNAFAQLPNFKPTFLLELETIILNKLPKMNTLELEEGIPLALAIATRRQNNRRLAKACDSSVGLLIPYLTRLKSNPGSLQLDGKLQQLILLITGFSRFCSGAAFAQKLPSLGSSETLLEFTAKFLLILCGSDNLPAIRKVAMRSLLKLGTTFPRLFNSHHFIKLIDTEIKEGTYDMKLVIISSLNFLLVSEEEKTAKNPTTSFNSDARESSTRSNDSICAGLVSRYLSEVLHFCVKNALDREQRCVLEFISHVLNFGYANPSKCIPTLIAVACSEEALNRESTLKILADMFELHESMVFNGLNRGLKLAFNHVCQKDWALHPINTMMFRGLQKLFMKSHKMVNGFLTTMKKHFGEKLIDECNKNPGKGALVVILLNVACLSFKEGAQVVPFLDELEDAIEQAVELIKYSEHSSPESKKVRARLIKHKVQFELTKEFLSKIIAQGNDDQNEDSGKAPKIAARCLRNINDLSKALVDVEDANVDKVLKEFGSLS</sequence>
<accession>A0A1G4KJI9</accession>
<dbReference type="GO" id="GO:0061775">
    <property type="term" value="F:cohesin loader activity"/>
    <property type="evidence" value="ECO:0007669"/>
    <property type="project" value="InterPro"/>
</dbReference>
<comment type="subcellular location">
    <subcellularLocation>
        <location evidence="1 6">Nucleus</location>
    </subcellularLocation>
</comment>
<keyword evidence="3 6" id="KW-0677">Repeat</keyword>
<evidence type="ECO:0000256" key="2">
    <source>
        <dbReference type="ARBA" id="ARBA00009252"/>
    </source>
</evidence>
<gene>
    <name evidence="8" type="ORF">LAMI_0H18360G</name>
</gene>
<dbReference type="PANTHER" id="PTHR21704:SF18">
    <property type="entry name" value="NIPPED-B-LIKE PROTEIN"/>
    <property type="match status" value="1"/>
</dbReference>
<dbReference type="GO" id="GO:0140588">
    <property type="term" value="P:chromatin looping"/>
    <property type="evidence" value="ECO:0007669"/>
    <property type="project" value="InterPro"/>
</dbReference>
<keyword evidence="9" id="KW-1185">Reference proteome</keyword>
<dbReference type="GO" id="GO:0003682">
    <property type="term" value="F:chromatin binding"/>
    <property type="evidence" value="ECO:0007669"/>
    <property type="project" value="TreeGrafter"/>
</dbReference>
<dbReference type="GO" id="GO:0010468">
    <property type="term" value="P:regulation of gene expression"/>
    <property type="evidence" value="ECO:0007669"/>
    <property type="project" value="InterPro"/>
</dbReference>
<reference evidence="9" key="1">
    <citation type="submission" date="2016-03" db="EMBL/GenBank/DDBJ databases">
        <authorList>
            <person name="Devillers H."/>
        </authorList>
    </citation>
    <scope>NUCLEOTIDE SEQUENCE [LARGE SCALE GENOMIC DNA]</scope>
</reference>
<dbReference type="STRING" id="1230905.A0A1G4KJI9"/>
<dbReference type="OrthoDB" id="418242at2759"/>
<evidence type="ECO:0000256" key="1">
    <source>
        <dbReference type="ARBA" id="ARBA00004123"/>
    </source>
</evidence>
<evidence type="ECO:0000256" key="5">
    <source>
        <dbReference type="ARBA" id="ARBA00023306"/>
    </source>
</evidence>
<proteinExistence type="inferred from homology"/>
<dbReference type="SUPFAM" id="SSF48371">
    <property type="entry name" value="ARM repeat"/>
    <property type="match status" value="1"/>
</dbReference>
<dbReference type="GO" id="GO:0071169">
    <property type="term" value="P:establishment of protein localization to chromatin"/>
    <property type="evidence" value="ECO:0007669"/>
    <property type="project" value="TreeGrafter"/>
</dbReference>
<dbReference type="GO" id="GO:0034087">
    <property type="term" value="P:establishment of mitotic sister chromatid cohesion"/>
    <property type="evidence" value="ECO:0007669"/>
    <property type="project" value="TreeGrafter"/>
</dbReference>
<organism evidence="8 9">
    <name type="scientific">Lachancea mirantina</name>
    <dbReference type="NCBI Taxonomy" id="1230905"/>
    <lineage>
        <taxon>Eukaryota</taxon>
        <taxon>Fungi</taxon>
        <taxon>Dikarya</taxon>
        <taxon>Ascomycota</taxon>
        <taxon>Saccharomycotina</taxon>
        <taxon>Saccharomycetes</taxon>
        <taxon>Saccharomycetales</taxon>
        <taxon>Saccharomycetaceae</taxon>
        <taxon>Lachancea</taxon>
    </lineage>
</organism>